<protein>
    <submittedName>
        <fullName evidence="4">Ras association domain-containing protein 4</fullName>
    </submittedName>
</protein>
<organism evidence="4 5">
    <name type="scientific">Triplophysa tibetana</name>
    <dbReference type="NCBI Taxonomy" id="1572043"/>
    <lineage>
        <taxon>Eukaryota</taxon>
        <taxon>Metazoa</taxon>
        <taxon>Chordata</taxon>
        <taxon>Craniata</taxon>
        <taxon>Vertebrata</taxon>
        <taxon>Euteleostomi</taxon>
        <taxon>Actinopterygii</taxon>
        <taxon>Neopterygii</taxon>
        <taxon>Teleostei</taxon>
        <taxon>Ostariophysi</taxon>
        <taxon>Cypriniformes</taxon>
        <taxon>Nemacheilidae</taxon>
        <taxon>Triplophysa</taxon>
    </lineage>
</organism>
<evidence type="ECO:0000259" key="2">
    <source>
        <dbReference type="PROSITE" id="PS50200"/>
    </source>
</evidence>
<dbReference type="CDD" id="cd21894">
    <property type="entry name" value="SARAH_RASSF4"/>
    <property type="match status" value="1"/>
</dbReference>
<keyword evidence="5" id="KW-1185">Reference proteome</keyword>
<feature type="domain" description="Ras-associating" evidence="2">
    <location>
        <begin position="174"/>
        <end position="262"/>
    </location>
</feature>
<dbReference type="InterPro" id="IPR033614">
    <property type="entry name" value="RASSF1-6"/>
</dbReference>
<dbReference type="PROSITE" id="PS50951">
    <property type="entry name" value="SARAH"/>
    <property type="match status" value="1"/>
</dbReference>
<comment type="caution">
    <text evidence="4">The sequence shown here is derived from an EMBL/GenBank/DDBJ whole genome shotgun (WGS) entry which is preliminary data.</text>
</comment>
<evidence type="ECO:0000256" key="1">
    <source>
        <dbReference type="SAM" id="MobiDB-lite"/>
    </source>
</evidence>
<dbReference type="EMBL" id="SOYY01000008">
    <property type="protein sequence ID" value="KAA0718050.1"/>
    <property type="molecule type" value="Genomic_DNA"/>
</dbReference>
<dbReference type="Gene3D" id="3.10.20.90">
    <property type="entry name" value="Phosphatidylinositol 3-kinase Catalytic Subunit, Chain A, domain 1"/>
    <property type="match status" value="1"/>
</dbReference>
<dbReference type="PROSITE" id="PS50200">
    <property type="entry name" value="RA"/>
    <property type="match status" value="1"/>
</dbReference>
<dbReference type="SMART" id="SM00314">
    <property type="entry name" value="RA"/>
    <property type="match status" value="1"/>
</dbReference>
<dbReference type="InterPro" id="IPR000159">
    <property type="entry name" value="RA_dom"/>
</dbReference>
<dbReference type="InterPro" id="IPR011524">
    <property type="entry name" value="SARAH_dom"/>
</dbReference>
<dbReference type="PANTHER" id="PTHR22738:SF4">
    <property type="entry name" value="RAS ASSOCIATION DOMAIN-CONTAINING PROTEIN 4"/>
    <property type="match status" value="1"/>
</dbReference>
<name>A0A5A9P7Y9_9TELE</name>
<evidence type="ECO:0000313" key="5">
    <source>
        <dbReference type="Proteomes" id="UP000324632"/>
    </source>
</evidence>
<feature type="region of interest" description="Disordered" evidence="1">
    <location>
        <begin position="87"/>
        <end position="115"/>
    </location>
</feature>
<feature type="domain" description="SARAH" evidence="3">
    <location>
        <begin position="270"/>
        <end position="317"/>
    </location>
</feature>
<dbReference type="PANTHER" id="PTHR22738">
    <property type="entry name" value="RASSF"/>
    <property type="match status" value="1"/>
</dbReference>
<sequence>MDPGKTCYVRLNEKKVISKSDILSLLKTYNCYHEGKSFQLRIREEEGELIVEGLLNISWGLRRSIRLQMQDDKEHFHYSCTGAWRSESSESSRNEDNEQSHLHQFSPEPNNNQIRTTSVTAGVDGYDAEEDIPQLLRTRSDASFVNIQRRSKMHNSADSQRIKRHRFSINGHFYNHKTSVFTPSYGSMTNVRVNSTITTQQVLNLLLNKFRIENKADGFALYLIHESGERTKLKDTEYPLVSRLLHGPCEKIARIFIMEKDLGEEITYDVAQYIKFEMPLLDSFIKKLKEEEDREILKLSRKYSVLRSMIMQKLDGISKMNRV</sequence>
<dbReference type="CDD" id="cd17222">
    <property type="entry name" value="RA_RASSF4"/>
    <property type="match status" value="1"/>
</dbReference>
<feature type="compositionally biased region" description="Basic and acidic residues" evidence="1">
    <location>
        <begin position="87"/>
        <end position="101"/>
    </location>
</feature>
<gene>
    <name evidence="4" type="ORF">E1301_Tti001356</name>
</gene>
<evidence type="ECO:0000259" key="3">
    <source>
        <dbReference type="PROSITE" id="PS50951"/>
    </source>
</evidence>
<evidence type="ECO:0000313" key="4">
    <source>
        <dbReference type="EMBL" id="KAA0718050.1"/>
    </source>
</evidence>
<dbReference type="AlphaFoldDB" id="A0A5A9P7Y9"/>
<dbReference type="Pfam" id="PF00788">
    <property type="entry name" value="RA"/>
    <property type="match status" value="1"/>
</dbReference>
<dbReference type="InterPro" id="IPR033622">
    <property type="entry name" value="RASSF4_RA"/>
</dbReference>
<dbReference type="GO" id="GO:0007165">
    <property type="term" value="P:signal transduction"/>
    <property type="evidence" value="ECO:0007669"/>
    <property type="project" value="InterPro"/>
</dbReference>
<reference evidence="4 5" key="1">
    <citation type="journal article" date="2019" name="Mol. Ecol. Resour.">
        <title>Chromosome-level genome assembly of Triplophysa tibetana, a fish adapted to the harsh high-altitude environment of the Tibetan Plateau.</title>
        <authorList>
            <person name="Yang X."/>
            <person name="Liu H."/>
            <person name="Ma Z."/>
            <person name="Zou Y."/>
            <person name="Zou M."/>
            <person name="Mao Y."/>
            <person name="Li X."/>
            <person name="Wang H."/>
            <person name="Chen T."/>
            <person name="Wang W."/>
            <person name="Yang R."/>
        </authorList>
    </citation>
    <scope>NUCLEOTIDE SEQUENCE [LARGE SCALE GENOMIC DNA]</scope>
    <source>
        <strain evidence="4">TTIB1903HZAU</strain>
        <tissue evidence="4">Muscle</tissue>
    </source>
</reference>
<dbReference type="Proteomes" id="UP000324632">
    <property type="component" value="Chromosome 8"/>
</dbReference>
<dbReference type="SUPFAM" id="SSF54236">
    <property type="entry name" value="Ubiquitin-like"/>
    <property type="match status" value="1"/>
</dbReference>
<dbReference type="InterPro" id="IPR029071">
    <property type="entry name" value="Ubiquitin-like_domsf"/>
</dbReference>
<proteinExistence type="predicted"/>
<accession>A0A5A9P7Y9</accession>
<dbReference type="Pfam" id="PF16517">
    <property type="entry name" value="Nore1-SARAH"/>
    <property type="match status" value="1"/>
</dbReference>